<dbReference type="EMBL" id="JACICF010000001">
    <property type="protein sequence ID" value="MBB3762980.1"/>
    <property type="molecule type" value="Genomic_DNA"/>
</dbReference>
<evidence type="ECO:0000313" key="2">
    <source>
        <dbReference type="Proteomes" id="UP000578569"/>
    </source>
</evidence>
<reference evidence="1 2" key="1">
    <citation type="submission" date="2020-08" db="EMBL/GenBank/DDBJ databases">
        <title>Genomic Encyclopedia of Type Strains, Phase IV (KMG-IV): sequencing the most valuable type-strain genomes for metagenomic binning, comparative biology and taxonomic classification.</title>
        <authorList>
            <person name="Goeker M."/>
        </authorList>
    </citation>
    <scope>NUCLEOTIDE SEQUENCE [LARGE SCALE GENOMIC DNA]</scope>
    <source>
        <strain evidence="1 2">DSM 24194</strain>
    </source>
</reference>
<dbReference type="Proteomes" id="UP000578569">
    <property type="component" value="Unassembled WGS sequence"/>
</dbReference>
<dbReference type="RefSeq" id="WP_183932320.1">
    <property type="nucleotide sequence ID" value="NZ_JACICF010000001.1"/>
</dbReference>
<evidence type="ECO:0000313" key="1">
    <source>
        <dbReference type="EMBL" id="MBB3762980.1"/>
    </source>
</evidence>
<keyword evidence="2" id="KW-1185">Reference proteome</keyword>
<name>A0A839YWW7_9SPHN</name>
<comment type="caution">
    <text evidence="1">The sequence shown here is derived from an EMBL/GenBank/DDBJ whole genome shotgun (WGS) entry which is preliminary data.</text>
</comment>
<dbReference type="AlphaFoldDB" id="A0A839YWW7"/>
<gene>
    <name evidence="1" type="ORF">FHS50_000003</name>
</gene>
<sequence>MVLLLSACNDSERSGNAYQIARDHSSSLTAMDARLDELEARVEALEGAAPTIVAREQTAYLLAGSGALEAEGKRFASKDECESEKRSFLDRSRDQAEKARERGVVLTTEPLVSCIALIGE</sequence>
<proteinExistence type="predicted"/>
<accession>A0A839YWW7</accession>
<organism evidence="1 2">
    <name type="scientific">Sphingomicrobium lutaoense</name>
    <dbReference type="NCBI Taxonomy" id="515949"/>
    <lineage>
        <taxon>Bacteria</taxon>
        <taxon>Pseudomonadati</taxon>
        <taxon>Pseudomonadota</taxon>
        <taxon>Alphaproteobacteria</taxon>
        <taxon>Sphingomonadales</taxon>
        <taxon>Sphingomonadaceae</taxon>
        <taxon>Sphingomicrobium</taxon>
    </lineage>
</organism>
<protein>
    <submittedName>
        <fullName evidence="1">BMFP domain-containing protein YqiC</fullName>
    </submittedName>
</protein>